<dbReference type="InterPro" id="IPR036250">
    <property type="entry name" value="AcylCo_DH-like_C"/>
</dbReference>
<dbReference type="InterPro" id="IPR013786">
    <property type="entry name" value="AcylCoA_DH/ox_N"/>
</dbReference>
<dbReference type="Pfam" id="PF00441">
    <property type="entry name" value="Acyl-CoA_dh_1"/>
    <property type="match status" value="1"/>
</dbReference>
<feature type="domain" description="Acyl-CoA dehydrogenase/oxidase C-terminal" evidence="7">
    <location>
        <begin position="218"/>
        <end position="375"/>
    </location>
</feature>
<dbReference type="InterPro" id="IPR046373">
    <property type="entry name" value="Acyl-CoA_Oxase/DH_mid-dom_sf"/>
</dbReference>
<gene>
    <name evidence="10" type="ORF">D0Z08_05055</name>
</gene>
<dbReference type="OrthoDB" id="4577375at2"/>
<dbReference type="SUPFAM" id="SSF56645">
    <property type="entry name" value="Acyl-CoA dehydrogenase NM domain-like"/>
    <property type="match status" value="1"/>
</dbReference>
<comment type="caution">
    <text evidence="10">The sequence shown here is derived from an EMBL/GenBank/DDBJ whole genome shotgun (WGS) entry which is preliminary data.</text>
</comment>
<protein>
    <submittedName>
        <fullName evidence="10">Acyl-CoA dehydrogenase</fullName>
    </submittedName>
</protein>
<evidence type="ECO:0000256" key="4">
    <source>
        <dbReference type="ARBA" id="ARBA00022827"/>
    </source>
</evidence>
<keyword evidence="11" id="KW-1185">Reference proteome</keyword>
<dbReference type="PANTHER" id="PTHR43292:SF4">
    <property type="entry name" value="ACYL-COA DEHYDROGENASE FADE34"/>
    <property type="match status" value="1"/>
</dbReference>
<evidence type="ECO:0000259" key="9">
    <source>
        <dbReference type="Pfam" id="PF02771"/>
    </source>
</evidence>
<evidence type="ECO:0000256" key="6">
    <source>
        <dbReference type="RuleBase" id="RU362125"/>
    </source>
</evidence>
<feature type="domain" description="Acyl-CoA oxidase/dehydrogenase middle" evidence="8">
    <location>
        <begin position="112"/>
        <end position="206"/>
    </location>
</feature>
<dbReference type="InterPro" id="IPR009075">
    <property type="entry name" value="AcylCo_DH/oxidase_C"/>
</dbReference>
<dbReference type="Gene3D" id="1.10.540.10">
    <property type="entry name" value="Acyl-CoA dehydrogenase/oxidase, N-terminal domain"/>
    <property type="match status" value="1"/>
</dbReference>
<dbReference type="EMBL" id="QXGH01000010">
    <property type="protein sequence ID" value="RHW28342.1"/>
    <property type="molecule type" value="Genomic_DNA"/>
</dbReference>
<name>A0A417Y6K0_9ACTN</name>
<dbReference type="InterPro" id="IPR037069">
    <property type="entry name" value="AcylCoA_DH/ox_N_sf"/>
</dbReference>
<evidence type="ECO:0000256" key="5">
    <source>
        <dbReference type="ARBA" id="ARBA00023002"/>
    </source>
</evidence>
<evidence type="ECO:0000259" key="8">
    <source>
        <dbReference type="Pfam" id="PF02770"/>
    </source>
</evidence>
<evidence type="ECO:0000313" key="10">
    <source>
        <dbReference type="EMBL" id="RHW28342.1"/>
    </source>
</evidence>
<evidence type="ECO:0000259" key="7">
    <source>
        <dbReference type="Pfam" id="PF00441"/>
    </source>
</evidence>
<dbReference type="Proteomes" id="UP000283644">
    <property type="component" value="Unassembled WGS sequence"/>
</dbReference>
<dbReference type="InterPro" id="IPR009100">
    <property type="entry name" value="AcylCoA_DH/oxidase_NM_dom_sf"/>
</dbReference>
<dbReference type="SUPFAM" id="SSF47203">
    <property type="entry name" value="Acyl-CoA dehydrogenase C-terminal domain-like"/>
    <property type="match status" value="1"/>
</dbReference>
<keyword evidence="5 6" id="KW-0560">Oxidoreductase</keyword>
<dbReference type="Pfam" id="PF02771">
    <property type="entry name" value="Acyl-CoA_dh_N"/>
    <property type="match status" value="1"/>
</dbReference>
<feature type="domain" description="Acyl-CoA dehydrogenase/oxidase N-terminal" evidence="9">
    <location>
        <begin position="28"/>
        <end position="108"/>
    </location>
</feature>
<evidence type="ECO:0000256" key="3">
    <source>
        <dbReference type="ARBA" id="ARBA00022630"/>
    </source>
</evidence>
<comment type="similarity">
    <text evidence="2 6">Belongs to the acyl-CoA dehydrogenase family.</text>
</comment>
<dbReference type="GO" id="GO:0050660">
    <property type="term" value="F:flavin adenine dinucleotide binding"/>
    <property type="evidence" value="ECO:0007669"/>
    <property type="project" value="InterPro"/>
</dbReference>
<keyword evidence="4 6" id="KW-0274">FAD</keyword>
<reference evidence="10 11" key="1">
    <citation type="submission" date="2018-09" db="EMBL/GenBank/DDBJ databases">
        <title>Genome sequencing of Nocardioides immobilis CCTCC AB 2017083 for comparison to Nocardioides silvaticus.</title>
        <authorList>
            <person name="Li C."/>
            <person name="Wang G."/>
        </authorList>
    </citation>
    <scope>NUCLEOTIDE SEQUENCE [LARGE SCALE GENOMIC DNA]</scope>
    <source>
        <strain evidence="10 11">CCTCC AB 2017083</strain>
    </source>
</reference>
<evidence type="ECO:0000313" key="11">
    <source>
        <dbReference type="Proteomes" id="UP000283644"/>
    </source>
</evidence>
<dbReference type="Gene3D" id="1.20.140.10">
    <property type="entry name" value="Butyryl-CoA Dehydrogenase, subunit A, domain 3"/>
    <property type="match status" value="1"/>
</dbReference>
<comment type="cofactor">
    <cofactor evidence="1 6">
        <name>FAD</name>
        <dbReference type="ChEBI" id="CHEBI:57692"/>
    </cofactor>
</comment>
<evidence type="ECO:0000256" key="2">
    <source>
        <dbReference type="ARBA" id="ARBA00009347"/>
    </source>
</evidence>
<accession>A0A417Y6K0</accession>
<dbReference type="InterPro" id="IPR052161">
    <property type="entry name" value="Mycobact_Acyl-CoA_DH"/>
</dbReference>
<keyword evidence="3 6" id="KW-0285">Flavoprotein</keyword>
<dbReference type="PANTHER" id="PTHR43292">
    <property type="entry name" value="ACYL-COA DEHYDROGENASE"/>
    <property type="match status" value="1"/>
</dbReference>
<proteinExistence type="inferred from homology"/>
<dbReference type="FunFam" id="2.40.110.10:FF:000011">
    <property type="entry name" value="Acyl-CoA dehydrogenase FadE34"/>
    <property type="match status" value="1"/>
</dbReference>
<dbReference type="AlphaFoldDB" id="A0A417Y6K0"/>
<dbReference type="InterPro" id="IPR006091">
    <property type="entry name" value="Acyl-CoA_Oxase/DH_mid-dom"/>
</dbReference>
<dbReference type="GO" id="GO:0016627">
    <property type="term" value="F:oxidoreductase activity, acting on the CH-CH group of donors"/>
    <property type="evidence" value="ECO:0007669"/>
    <property type="project" value="InterPro"/>
</dbReference>
<dbReference type="GO" id="GO:0005886">
    <property type="term" value="C:plasma membrane"/>
    <property type="evidence" value="ECO:0007669"/>
    <property type="project" value="TreeGrafter"/>
</dbReference>
<sequence>MTDVAVDLARRIEGVLTAHPPETTDRLEFLRARFAAGLAWVHYPEGLGGLGLDARYQPDVDAVFAAAGAPDNRPHGNVIGLGMAAPTVLRYATPEQQQRWIPPLWTGEEIWCQLFSEPGAGSDLAAAGASARRDGDAWVVNGQKVWTSLAHDARWALLLVRTGPTLPKHQGLSYFVLDLTTPGVDVRSLRQLTGEAEFNEVFLDDVRVPDENRLGEIGEGWKVTQATLMNERVAIGGGAGTRESGPIGDVVRLWRESPQARRPENFDALLRLWTDAEALRLTGARLGQQLEVGAPGPEGSGLKLAFAELAQAAASLQLDLLGSEALRYDDWSLRRPDFSSPPDRVAGYWYLRNRANSIEGGTSEIMRNIISERVLGLPSEPRVDTDIPWKDLPK</sequence>
<evidence type="ECO:0000256" key="1">
    <source>
        <dbReference type="ARBA" id="ARBA00001974"/>
    </source>
</evidence>
<dbReference type="Gene3D" id="2.40.110.10">
    <property type="entry name" value="Butyryl-CoA Dehydrogenase, subunit A, domain 2"/>
    <property type="match status" value="1"/>
</dbReference>
<organism evidence="10 11">
    <name type="scientific">Nocardioides immobilis</name>
    <dbReference type="NCBI Taxonomy" id="2049295"/>
    <lineage>
        <taxon>Bacteria</taxon>
        <taxon>Bacillati</taxon>
        <taxon>Actinomycetota</taxon>
        <taxon>Actinomycetes</taxon>
        <taxon>Propionibacteriales</taxon>
        <taxon>Nocardioidaceae</taxon>
        <taxon>Nocardioides</taxon>
    </lineage>
</organism>
<dbReference type="Pfam" id="PF02770">
    <property type="entry name" value="Acyl-CoA_dh_M"/>
    <property type="match status" value="1"/>
</dbReference>